<evidence type="ECO:0000313" key="2">
    <source>
        <dbReference type="EMBL" id="MBA0755704.1"/>
    </source>
</evidence>
<dbReference type="AlphaFoldDB" id="A0A7J9D563"/>
<gene>
    <name evidence="2" type="ORF">Gogos_021422</name>
</gene>
<reference evidence="2 3" key="1">
    <citation type="journal article" date="2019" name="Genome Biol. Evol.">
        <title>Insights into the evolution of the New World diploid cottons (Gossypium, subgenus Houzingenia) based on genome sequencing.</title>
        <authorList>
            <person name="Grover C.E."/>
            <person name="Arick M.A. 2nd"/>
            <person name="Thrash A."/>
            <person name="Conover J.L."/>
            <person name="Sanders W.S."/>
            <person name="Peterson D.G."/>
            <person name="Frelichowski J.E."/>
            <person name="Scheffler J.A."/>
            <person name="Scheffler B.E."/>
            <person name="Wendel J.F."/>
        </authorList>
    </citation>
    <scope>NUCLEOTIDE SEQUENCE [LARGE SCALE GENOMIC DNA]</scope>
    <source>
        <strain evidence="2">5</strain>
        <tissue evidence="2">Leaf</tissue>
    </source>
</reference>
<dbReference type="Proteomes" id="UP000593579">
    <property type="component" value="Unassembled WGS sequence"/>
</dbReference>
<keyword evidence="3" id="KW-1185">Reference proteome</keyword>
<evidence type="ECO:0000313" key="3">
    <source>
        <dbReference type="Proteomes" id="UP000593579"/>
    </source>
</evidence>
<dbReference type="EMBL" id="JABEZY010271244">
    <property type="protein sequence ID" value="MBA0755704.1"/>
    <property type="molecule type" value="Genomic_DNA"/>
</dbReference>
<protein>
    <submittedName>
        <fullName evidence="2">Uncharacterized protein</fullName>
    </submittedName>
</protein>
<keyword evidence="1" id="KW-0732">Signal</keyword>
<organism evidence="2 3">
    <name type="scientific">Gossypium gossypioides</name>
    <name type="common">Mexican cotton</name>
    <name type="synonym">Selera gossypioides</name>
    <dbReference type="NCBI Taxonomy" id="34282"/>
    <lineage>
        <taxon>Eukaryota</taxon>
        <taxon>Viridiplantae</taxon>
        <taxon>Streptophyta</taxon>
        <taxon>Embryophyta</taxon>
        <taxon>Tracheophyta</taxon>
        <taxon>Spermatophyta</taxon>
        <taxon>Magnoliopsida</taxon>
        <taxon>eudicotyledons</taxon>
        <taxon>Gunneridae</taxon>
        <taxon>Pentapetalae</taxon>
        <taxon>rosids</taxon>
        <taxon>malvids</taxon>
        <taxon>Malvales</taxon>
        <taxon>Malvaceae</taxon>
        <taxon>Malvoideae</taxon>
        <taxon>Gossypium</taxon>
    </lineage>
</organism>
<feature type="chain" id="PRO_5029652843" evidence="1">
    <location>
        <begin position="21"/>
        <end position="198"/>
    </location>
</feature>
<feature type="signal peptide" evidence="1">
    <location>
        <begin position="1"/>
        <end position="20"/>
    </location>
</feature>
<comment type="caution">
    <text evidence="2">The sequence shown here is derived from an EMBL/GenBank/DDBJ whole genome shotgun (WGS) entry which is preliminary data.</text>
</comment>
<name>A0A7J9D563_GOSGO</name>
<sequence>MVSELLFFLTDLILYSTVGSMALPTSPSSVLVIAPMIPPASSTNGVFDSQLFSTKKINIENSNYLWQQVLFALKIHKLQNFLNVSILPPPQFTKDVAGVTKENPDFERFEQQGNALPLGSCLLRALHSQQKGDLSMNKFLMKIKAYCESPLAVVRLLVSMSTLQRFLMAFLQILSPLLQSRFISGFGPFRGQGCGRSS</sequence>
<proteinExistence type="predicted"/>
<feature type="non-terminal residue" evidence="2">
    <location>
        <position position="1"/>
    </location>
</feature>
<evidence type="ECO:0000256" key="1">
    <source>
        <dbReference type="SAM" id="SignalP"/>
    </source>
</evidence>
<dbReference type="OrthoDB" id="10595547at2759"/>
<accession>A0A7J9D563</accession>